<dbReference type="Gene3D" id="1.10.3390.10">
    <property type="entry name" value="YejL-like"/>
    <property type="match status" value="1"/>
</dbReference>
<dbReference type="Proteomes" id="UP000254174">
    <property type="component" value="Unassembled WGS sequence"/>
</dbReference>
<evidence type="ECO:0000256" key="1">
    <source>
        <dbReference type="HAMAP-Rule" id="MF_00816"/>
    </source>
</evidence>
<name>A0A377D0I1_ECOLX</name>
<accession>A0A377D0I1</accession>
<protein>
    <recommendedName>
        <fullName evidence="1">UPF0352 protein YejL</fullName>
    </recommendedName>
</protein>
<dbReference type="Pfam" id="PF07208">
    <property type="entry name" value="DUF1414"/>
    <property type="match status" value="1"/>
</dbReference>
<dbReference type="AlphaFoldDB" id="A0A377D0I1"/>
<dbReference type="InterPro" id="IPR023202">
    <property type="entry name" value="YejL_sf"/>
</dbReference>
<organism evidence="2 3">
    <name type="scientific">Escherichia coli</name>
    <dbReference type="NCBI Taxonomy" id="562"/>
    <lineage>
        <taxon>Bacteria</taxon>
        <taxon>Pseudomonadati</taxon>
        <taxon>Pseudomonadota</taxon>
        <taxon>Gammaproteobacteria</taxon>
        <taxon>Enterobacterales</taxon>
        <taxon>Enterobacteriaceae</taxon>
        <taxon>Escherichia</taxon>
    </lineage>
</organism>
<comment type="similarity">
    <text evidence="1">Belongs to the UPF0352 family.</text>
</comment>
<proteinExistence type="inferred from homology"/>
<evidence type="ECO:0000313" key="3">
    <source>
        <dbReference type="Proteomes" id="UP000254174"/>
    </source>
</evidence>
<dbReference type="NCBIfam" id="NF010242">
    <property type="entry name" value="PRK13689.1"/>
    <property type="match status" value="1"/>
</dbReference>
<evidence type="ECO:0000313" key="2">
    <source>
        <dbReference type="EMBL" id="STM10762.1"/>
    </source>
</evidence>
<dbReference type="InterPro" id="IPR009857">
    <property type="entry name" value="UPF0352"/>
</dbReference>
<dbReference type="HAMAP" id="MF_00816">
    <property type="entry name" value="UPF0352"/>
    <property type="match status" value="1"/>
</dbReference>
<gene>
    <name evidence="1 2" type="primary">yejL</name>
    <name evidence="2" type="ORF">NCTC7922_01387</name>
</gene>
<dbReference type="SUPFAM" id="SSF158651">
    <property type="entry name" value="YejL-like"/>
    <property type="match status" value="1"/>
</dbReference>
<reference evidence="2 3" key="1">
    <citation type="submission" date="2018-06" db="EMBL/GenBank/DDBJ databases">
        <authorList>
            <consortium name="Pathogen Informatics"/>
            <person name="Doyle S."/>
        </authorList>
    </citation>
    <scope>NUCLEOTIDE SEQUENCE [LARGE SCALE GENOMIC DNA]</scope>
    <source>
        <strain evidence="2 3">NCTC7922</strain>
    </source>
</reference>
<sequence length="84" mass="9624">MPQISRYSDEQVEQLLAELLNVLEKHKAPTDLSLMVLGNMVTNLINTSIAPAQRQAIANSFCPRLTVLYQRRQSALRETDNRLW</sequence>
<dbReference type="EMBL" id="UGFC01000005">
    <property type="protein sequence ID" value="STM10762.1"/>
    <property type="molecule type" value="Genomic_DNA"/>
</dbReference>